<proteinExistence type="predicted"/>
<gene>
    <name evidence="1" type="ORF">KSP40_PGU021364</name>
</gene>
<sequence>MGFCNSHHVSHFAALFIDARAKICIAESPTTLEEKITNSQNKFLGECMVETLLILHIYLVANLRRVDLPSI</sequence>
<dbReference type="Proteomes" id="UP001412067">
    <property type="component" value="Unassembled WGS sequence"/>
</dbReference>
<reference evidence="1 2" key="1">
    <citation type="journal article" date="2022" name="Nat. Plants">
        <title>Genomes of leafy and leafless Platanthera orchids illuminate the evolution of mycoheterotrophy.</title>
        <authorList>
            <person name="Li M.H."/>
            <person name="Liu K.W."/>
            <person name="Li Z."/>
            <person name="Lu H.C."/>
            <person name="Ye Q.L."/>
            <person name="Zhang D."/>
            <person name="Wang J.Y."/>
            <person name="Li Y.F."/>
            <person name="Zhong Z.M."/>
            <person name="Liu X."/>
            <person name="Yu X."/>
            <person name="Liu D.K."/>
            <person name="Tu X.D."/>
            <person name="Liu B."/>
            <person name="Hao Y."/>
            <person name="Liao X.Y."/>
            <person name="Jiang Y.T."/>
            <person name="Sun W.H."/>
            <person name="Chen J."/>
            <person name="Chen Y.Q."/>
            <person name="Ai Y."/>
            <person name="Zhai J.W."/>
            <person name="Wu S.S."/>
            <person name="Zhou Z."/>
            <person name="Hsiao Y.Y."/>
            <person name="Wu W.L."/>
            <person name="Chen Y.Y."/>
            <person name="Lin Y.F."/>
            <person name="Hsu J.L."/>
            <person name="Li C.Y."/>
            <person name="Wang Z.W."/>
            <person name="Zhao X."/>
            <person name="Zhong W.Y."/>
            <person name="Ma X.K."/>
            <person name="Ma L."/>
            <person name="Huang J."/>
            <person name="Chen G.Z."/>
            <person name="Huang M.Z."/>
            <person name="Huang L."/>
            <person name="Peng D.H."/>
            <person name="Luo Y.B."/>
            <person name="Zou S.Q."/>
            <person name="Chen S.P."/>
            <person name="Lan S."/>
            <person name="Tsai W.C."/>
            <person name="Van de Peer Y."/>
            <person name="Liu Z.J."/>
        </authorList>
    </citation>
    <scope>NUCLEOTIDE SEQUENCE [LARGE SCALE GENOMIC DNA]</scope>
    <source>
        <strain evidence="1">Lor288</strain>
    </source>
</reference>
<comment type="caution">
    <text evidence="1">The sequence shown here is derived from an EMBL/GenBank/DDBJ whole genome shotgun (WGS) entry which is preliminary data.</text>
</comment>
<evidence type="ECO:0000313" key="1">
    <source>
        <dbReference type="EMBL" id="KAK8955156.1"/>
    </source>
</evidence>
<accession>A0ABR2LY66</accession>
<protein>
    <submittedName>
        <fullName evidence="1">Uncharacterized protein</fullName>
    </submittedName>
</protein>
<name>A0ABR2LY66_9ASPA</name>
<keyword evidence="2" id="KW-1185">Reference proteome</keyword>
<dbReference type="EMBL" id="JBBWWR010000013">
    <property type="protein sequence ID" value="KAK8955156.1"/>
    <property type="molecule type" value="Genomic_DNA"/>
</dbReference>
<organism evidence="1 2">
    <name type="scientific">Platanthera guangdongensis</name>
    <dbReference type="NCBI Taxonomy" id="2320717"/>
    <lineage>
        <taxon>Eukaryota</taxon>
        <taxon>Viridiplantae</taxon>
        <taxon>Streptophyta</taxon>
        <taxon>Embryophyta</taxon>
        <taxon>Tracheophyta</taxon>
        <taxon>Spermatophyta</taxon>
        <taxon>Magnoliopsida</taxon>
        <taxon>Liliopsida</taxon>
        <taxon>Asparagales</taxon>
        <taxon>Orchidaceae</taxon>
        <taxon>Orchidoideae</taxon>
        <taxon>Orchideae</taxon>
        <taxon>Orchidinae</taxon>
        <taxon>Platanthera</taxon>
    </lineage>
</organism>
<evidence type="ECO:0000313" key="2">
    <source>
        <dbReference type="Proteomes" id="UP001412067"/>
    </source>
</evidence>